<name>A0A7X3FXD9_9BURK</name>
<accession>A0A7X3FXD9</accession>
<organism evidence="3 4">
    <name type="scientific">Massilia cellulosiltytica</name>
    <dbReference type="NCBI Taxonomy" id="2683234"/>
    <lineage>
        <taxon>Bacteria</taxon>
        <taxon>Pseudomonadati</taxon>
        <taxon>Pseudomonadota</taxon>
        <taxon>Betaproteobacteria</taxon>
        <taxon>Burkholderiales</taxon>
        <taxon>Oxalobacteraceae</taxon>
        <taxon>Telluria group</taxon>
        <taxon>Massilia</taxon>
    </lineage>
</organism>
<feature type="domain" description="CheW-like" evidence="2">
    <location>
        <begin position="153"/>
        <end position="290"/>
    </location>
</feature>
<evidence type="ECO:0000259" key="2">
    <source>
        <dbReference type="PROSITE" id="PS50851"/>
    </source>
</evidence>
<feature type="compositionally biased region" description="Low complexity" evidence="1">
    <location>
        <begin position="62"/>
        <end position="77"/>
    </location>
</feature>
<dbReference type="EMBL" id="WSES01000002">
    <property type="protein sequence ID" value="MVW59723.1"/>
    <property type="molecule type" value="Genomic_DNA"/>
</dbReference>
<keyword evidence="4" id="KW-1185">Reference proteome</keyword>
<dbReference type="InterPro" id="IPR002545">
    <property type="entry name" value="CheW-lke_dom"/>
</dbReference>
<dbReference type="InterPro" id="IPR039315">
    <property type="entry name" value="CheW"/>
</dbReference>
<sequence length="297" mass="30969">MPAPRRRGRGAVGPVAAACRAVCAGAGRPGPRTPLRAASPVPRTGQRVRPLPVGADRRRRGPAAARAQPAARLPQAGGRRRRRTGRRGGGVAGADVMTAAFDWEALSRRLEAAAAGLDALDRIDPGARERLLAARAAALAVAGAAPEAVAPAGIEVLAFRCGGERYAFDTAWVARVLPALPLTALPGVPDVIAGITMWEGEVLAVVDLRVLLALPLTELADPGALIILRGEESRFAVLAEAIDGTRCFPHDCLGHDLPMLADPDASYLLGVAPDRTALLDARRLLADSTLIVNTDHQ</sequence>
<evidence type="ECO:0000313" key="4">
    <source>
        <dbReference type="Proteomes" id="UP000443353"/>
    </source>
</evidence>
<dbReference type="PROSITE" id="PS50851">
    <property type="entry name" value="CHEW"/>
    <property type="match status" value="1"/>
</dbReference>
<dbReference type="Proteomes" id="UP000443353">
    <property type="component" value="Unassembled WGS sequence"/>
</dbReference>
<dbReference type="AlphaFoldDB" id="A0A7X3FXD9"/>
<dbReference type="GO" id="GO:0005829">
    <property type="term" value="C:cytosol"/>
    <property type="evidence" value="ECO:0007669"/>
    <property type="project" value="TreeGrafter"/>
</dbReference>
<reference evidence="3 4" key="1">
    <citation type="submission" date="2019-12" db="EMBL/GenBank/DDBJ databases">
        <authorList>
            <person name="Li C."/>
            <person name="Zhao J."/>
        </authorList>
    </citation>
    <scope>NUCLEOTIDE SEQUENCE [LARGE SCALE GENOMIC DNA]</scope>
    <source>
        <strain evidence="3 4">NEAU-DD11</strain>
    </source>
</reference>
<dbReference type="SUPFAM" id="SSF50341">
    <property type="entry name" value="CheW-like"/>
    <property type="match status" value="1"/>
</dbReference>
<proteinExistence type="predicted"/>
<dbReference type="Pfam" id="PF01584">
    <property type="entry name" value="CheW"/>
    <property type="match status" value="1"/>
</dbReference>
<dbReference type="GO" id="GO:0007165">
    <property type="term" value="P:signal transduction"/>
    <property type="evidence" value="ECO:0007669"/>
    <property type="project" value="InterPro"/>
</dbReference>
<dbReference type="SMART" id="SM00260">
    <property type="entry name" value="CheW"/>
    <property type="match status" value="1"/>
</dbReference>
<dbReference type="GO" id="GO:0006935">
    <property type="term" value="P:chemotaxis"/>
    <property type="evidence" value="ECO:0007669"/>
    <property type="project" value="InterPro"/>
</dbReference>
<gene>
    <name evidence="3" type="ORF">GPY61_07255</name>
</gene>
<evidence type="ECO:0000256" key="1">
    <source>
        <dbReference type="SAM" id="MobiDB-lite"/>
    </source>
</evidence>
<dbReference type="Gene3D" id="2.40.50.180">
    <property type="entry name" value="CheA-289, Domain 4"/>
    <property type="match status" value="1"/>
</dbReference>
<dbReference type="InterPro" id="IPR036061">
    <property type="entry name" value="CheW-like_dom_sf"/>
</dbReference>
<evidence type="ECO:0000313" key="3">
    <source>
        <dbReference type="EMBL" id="MVW59723.1"/>
    </source>
</evidence>
<dbReference type="PANTHER" id="PTHR22617:SF43">
    <property type="entry name" value="PROTEIN PILI"/>
    <property type="match status" value="1"/>
</dbReference>
<feature type="region of interest" description="Disordered" evidence="1">
    <location>
        <begin position="24"/>
        <end position="91"/>
    </location>
</feature>
<comment type="caution">
    <text evidence="3">The sequence shown here is derived from an EMBL/GenBank/DDBJ whole genome shotgun (WGS) entry which is preliminary data.</text>
</comment>
<dbReference type="Gene3D" id="2.30.30.40">
    <property type="entry name" value="SH3 Domains"/>
    <property type="match status" value="1"/>
</dbReference>
<dbReference type="PANTHER" id="PTHR22617">
    <property type="entry name" value="CHEMOTAXIS SENSOR HISTIDINE KINASE-RELATED"/>
    <property type="match status" value="1"/>
</dbReference>
<protein>
    <recommendedName>
        <fullName evidence="2">CheW-like domain-containing protein</fullName>
    </recommendedName>
</protein>